<proteinExistence type="predicted"/>
<feature type="compositionally biased region" description="Basic and acidic residues" evidence="1">
    <location>
        <begin position="61"/>
        <end position="74"/>
    </location>
</feature>
<dbReference type="EMBL" id="AVOT02024575">
    <property type="protein sequence ID" value="MBW0515338.1"/>
    <property type="molecule type" value="Genomic_DNA"/>
</dbReference>
<dbReference type="Proteomes" id="UP000765509">
    <property type="component" value="Unassembled WGS sequence"/>
</dbReference>
<feature type="compositionally biased region" description="Polar residues" evidence="1">
    <location>
        <begin position="80"/>
        <end position="91"/>
    </location>
</feature>
<evidence type="ECO:0000313" key="3">
    <source>
        <dbReference type="Proteomes" id="UP000765509"/>
    </source>
</evidence>
<organism evidence="2 3">
    <name type="scientific">Austropuccinia psidii MF-1</name>
    <dbReference type="NCBI Taxonomy" id="1389203"/>
    <lineage>
        <taxon>Eukaryota</taxon>
        <taxon>Fungi</taxon>
        <taxon>Dikarya</taxon>
        <taxon>Basidiomycota</taxon>
        <taxon>Pucciniomycotina</taxon>
        <taxon>Pucciniomycetes</taxon>
        <taxon>Pucciniales</taxon>
        <taxon>Sphaerophragmiaceae</taxon>
        <taxon>Austropuccinia</taxon>
    </lineage>
</organism>
<evidence type="ECO:0000256" key="1">
    <source>
        <dbReference type="SAM" id="MobiDB-lite"/>
    </source>
</evidence>
<dbReference type="AlphaFoldDB" id="A0A9Q3EAF0"/>
<reference evidence="2" key="1">
    <citation type="submission" date="2021-03" db="EMBL/GenBank/DDBJ databases">
        <title>Draft genome sequence of rust myrtle Austropuccinia psidii MF-1, a brazilian biotype.</title>
        <authorList>
            <person name="Quecine M.C."/>
            <person name="Pachon D.M.R."/>
            <person name="Bonatelli M.L."/>
            <person name="Correr F.H."/>
            <person name="Franceschini L.M."/>
            <person name="Leite T.F."/>
            <person name="Margarido G.R.A."/>
            <person name="Almeida C.A."/>
            <person name="Ferrarezi J.A."/>
            <person name="Labate C.A."/>
        </authorList>
    </citation>
    <scope>NUCLEOTIDE SEQUENCE</scope>
    <source>
        <strain evidence="2">MF-1</strain>
    </source>
</reference>
<keyword evidence="3" id="KW-1185">Reference proteome</keyword>
<comment type="caution">
    <text evidence="2">The sequence shown here is derived from an EMBL/GenBank/DDBJ whole genome shotgun (WGS) entry which is preliminary data.</text>
</comment>
<sequence length="105" mass="12104">MHEPLQAVVHIIQRQIQGNSATNTLRRNEILETPPEISEGEGNNKIVQWMESTIVQNSNKKIKEWHNTKRETSKQEAPVASTSKPQVNQPPQEGKKKNKKNWKKQ</sequence>
<accession>A0A9Q3EAF0</accession>
<feature type="compositionally biased region" description="Basic residues" evidence="1">
    <location>
        <begin position="96"/>
        <end position="105"/>
    </location>
</feature>
<name>A0A9Q3EAF0_9BASI</name>
<gene>
    <name evidence="2" type="ORF">O181_055053</name>
</gene>
<feature type="region of interest" description="Disordered" evidence="1">
    <location>
        <begin position="58"/>
        <end position="105"/>
    </location>
</feature>
<protein>
    <submittedName>
        <fullName evidence="2">Uncharacterized protein</fullName>
    </submittedName>
</protein>
<evidence type="ECO:0000313" key="2">
    <source>
        <dbReference type="EMBL" id="MBW0515338.1"/>
    </source>
</evidence>